<dbReference type="EMBL" id="CP000554">
    <property type="protein sequence ID" value="ABM78149.1"/>
    <property type="molecule type" value="Genomic_DNA"/>
</dbReference>
<proteinExistence type="predicted"/>
<dbReference type="KEGG" id="pmf:P9303_14021"/>
<dbReference type="Proteomes" id="UP000002274">
    <property type="component" value="Chromosome"/>
</dbReference>
<reference evidence="2 3" key="1">
    <citation type="journal article" date="2007" name="PLoS Genet.">
        <title>Patterns and implications of gene gain and loss in the evolution of Prochlorococcus.</title>
        <authorList>
            <person name="Kettler G.C."/>
            <person name="Martiny A.C."/>
            <person name="Huang K."/>
            <person name="Zucker J."/>
            <person name="Coleman M.L."/>
            <person name="Rodrigue S."/>
            <person name="Chen F."/>
            <person name="Lapidus A."/>
            <person name="Ferriera S."/>
            <person name="Johnson J."/>
            <person name="Steglich C."/>
            <person name="Church G.M."/>
            <person name="Richardson P."/>
            <person name="Chisholm S.W."/>
        </authorList>
    </citation>
    <scope>NUCLEOTIDE SEQUENCE [LARGE SCALE GENOMIC DNA]</scope>
    <source>
        <strain evidence="2 3">MIT 9303</strain>
    </source>
</reference>
<dbReference type="RefSeq" id="WP_011826047.1">
    <property type="nucleotide sequence ID" value="NC_008820.1"/>
</dbReference>
<protein>
    <submittedName>
        <fullName evidence="2">Uncharacterized protein</fullName>
    </submittedName>
</protein>
<dbReference type="AlphaFoldDB" id="A2C9I9"/>
<feature type="transmembrane region" description="Helical" evidence="1">
    <location>
        <begin position="80"/>
        <end position="102"/>
    </location>
</feature>
<organism evidence="2 3">
    <name type="scientific">Prochlorococcus marinus (strain MIT 9303)</name>
    <dbReference type="NCBI Taxonomy" id="59922"/>
    <lineage>
        <taxon>Bacteria</taxon>
        <taxon>Bacillati</taxon>
        <taxon>Cyanobacteriota</taxon>
        <taxon>Cyanophyceae</taxon>
        <taxon>Synechococcales</taxon>
        <taxon>Prochlorococcaceae</taxon>
        <taxon>Prochlorococcus</taxon>
    </lineage>
</organism>
<sequence length="133" mass="15408">MSSPLRKFNNSDRQRQVFRRSRPIKVLPLWRQFVESLLMFVGGIGLIAFLYWVPEHFDGLVIVSEAIADLIRGITHLLEALLGFGSVILLAGLVIIGLILLLGGSWRMLRFFTQLWSRPKKVSRRPIRRQIRR</sequence>
<dbReference type="HOGENOM" id="CLU_146773_1_0_3"/>
<keyword evidence="1" id="KW-0472">Membrane</keyword>
<name>A2C9I9_PROM3</name>
<gene>
    <name evidence="2" type="ordered locus">P9303_14021</name>
</gene>
<evidence type="ECO:0000313" key="2">
    <source>
        <dbReference type="EMBL" id="ABM78149.1"/>
    </source>
</evidence>
<evidence type="ECO:0000256" key="1">
    <source>
        <dbReference type="SAM" id="Phobius"/>
    </source>
</evidence>
<keyword evidence="1" id="KW-1133">Transmembrane helix</keyword>
<feature type="transmembrane region" description="Helical" evidence="1">
    <location>
        <begin position="29"/>
        <end position="53"/>
    </location>
</feature>
<dbReference type="BioCyc" id="PMAR59922:G1G80-1209-MONOMER"/>
<accession>A2C9I9</accession>
<evidence type="ECO:0000313" key="3">
    <source>
        <dbReference type="Proteomes" id="UP000002274"/>
    </source>
</evidence>
<keyword evidence="1" id="KW-0812">Transmembrane</keyword>